<dbReference type="EMBL" id="MFGA01000023">
    <property type="protein sequence ID" value="OGF20495.1"/>
    <property type="molecule type" value="Genomic_DNA"/>
</dbReference>
<accession>A0A1F5S1D1</accession>
<dbReference type="InterPro" id="IPR027310">
    <property type="entry name" value="Profilin_CS"/>
</dbReference>
<evidence type="ECO:0000313" key="2">
    <source>
        <dbReference type="EMBL" id="OGF20495.1"/>
    </source>
</evidence>
<dbReference type="AlphaFoldDB" id="A0A1F5S1D1"/>
<proteinExistence type="predicted"/>
<evidence type="ECO:0000313" key="3">
    <source>
        <dbReference type="Proteomes" id="UP000177407"/>
    </source>
</evidence>
<evidence type="ECO:0008006" key="4">
    <source>
        <dbReference type="Google" id="ProtNLM"/>
    </source>
</evidence>
<dbReference type="GO" id="GO:0003779">
    <property type="term" value="F:actin binding"/>
    <property type="evidence" value="ECO:0007669"/>
    <property type="project" value="InterPro"/>
</dbReference>
<organism evidence="2 3">
    <name type="scientific">Candidatus Falkowbacteria bacterium RIFOXYA2_FULL_38_12</name>
    <dbReference type="NCBI Taxonomy" id="1797993"/>
    <lineage>
        <taxon>Bacteria</taxon>
        <taxon>Candidatus Falkowiibacteriota</taxon>
    </lineage>
</organism>
<dbReference type="Proteomes" id="UP000177407">
    <property type="component" value="Unassembled WGS sequence"/>
</dbReference>
<keyword evidence="1" id="KW-0175">Coiled coil</keyword>
<reference evidence="2 3" key="1">
    <citation type="journal article" date="2016" name="Nat. Commun.">
        <title>Thousands of microbial genomes shed light on interconnected biogeochemical processes in an aquifer system.</title>
        <authorList>
            <person name="Anantharaman K."/>
            <person name="Brown C.T."/>
            <person name="Hug L.A."/>
            <person name="Sharon I."/>
            <person name="Castelle C.J."/>
            <person name="Probst A.J."/>
            <person name="Thomas B.C."/>
            <person name="Singh A."/>
            <person name="Wilkins M.J."/>
            <person name="Karaoz U."/>
            <person name="Brodie E.L."/>
            <person name="Williams K.H."/>
            <person name="Hubbard S.S."/>
            <person name="Banfield J.F."/>
        </authorList>
    </citation>
    <scope>NUCLEOTIDE SEQUENCE [LARGE SCALE GENOMIC DNA]</scope>
</reference>
<sequence>MTLWEYYIDMSPEINYLQYNIENCEMAFDKLKEINEKLRAAMDLDSPENPLGLGHYNRIIQDYLIIKVAGLFDKDTRTISFYNLFDNASEIEKIEKEDIIRYIEEKRPRFCAHYDRDYIKSDENKFPNTQKIVNSNLKEILKRLQIILDGLKNKLQITNHKKLCQKF</sequence>
<name>A0A1F5S1D1_9BACT</name>
<dbReference type="PROSITE" id="PS00414">
    <property type="entry name" value="PROFILIN"/>
    <property type="match status" value="1"/>
</dbReference>
<protein>
    <recommendedName>
        <fullName evidence="4">HEPN AbiU2-like domain-containing protein</fullName>
    </recommendedName>
</protein>
<gene>
    <name evidence="2" type="ORF">A2257_03990</name>
</gene>
<comment type="caution">
    <text evidence="2">The sequence shown here is derived from an EMBL/GenBank/DDBJ whole genome shotgun (WGS) entry which is preliminary data.</text>
</comment>
<evidence type="ECO:0000256" key="1">
    <source>
        <dbReference type="SAM" id="Coils"/>
    </source>
</evidence>
<feature type="coiled-coil region" evidence="1">
    <location>
        <begin position="134"/>
        <end position="161"/>
    </location>
</feature>